<comment type="caution">
    <text evidence="5">The sequence shown here is derived from an EMBL/GenBank/DDBJ whole genome shotgun (WGS) entry which is preliminary data.</text>
</comment>
<keyword evidence="6" id="KW-1185">Reference proteome</keyword>
<dbReference type="NCBIfam" id="TIGR02145">
    <property type="entry name" value="Fib_succ_major"/>
    <property type="match status" value="1"/>
</dbReference>
<feature type="chain" id="PRO_5045452916" evidence="2">
    <location>
        <begin position="27"/>
        <end position="342"/>
    </location>
</feature>
<protein>
    <submittedName>
        <fullName evidence="5">FISUMP domain-containing protein</fullName>
    </submittedName>
</protein>
<evidence type="ECO:0000313" key="5">
    <source>
        <dbReference type="EMBL" id="MEM0540988.1"/>
    </source>
</evidence>
<dbReference type="Pfam" id="PF09603">
    <property type="entry name" value="Fib_succ_major"/>
    <property type="match status" value="1"/>
</dbReference>
<dbReference type="EMBL" id="JBCGDO010000001">
    <property type="protein sequence ID" value="MEM0540988.1"/>
    <property type="molecule type" value="Genomic_DNA"/>
</dbReference>
<keyword evidence="1 2" id="KW-0732">Signal</keyword>
<dbReference type="InterPro" id="IPR011871">
    <property type="entry name" value="Fib_succ_major"/>
</dbReference>
<evidence type="ECO:0000256" key="1">
    <source>
        <dbReference type="ARBA" id="ARBA00022729"/>
    </source>
</evidence>
<reference evidence="5 6" key="1">
    <citation type="submission" date="2024-03" db="EMBL/GenBank/DDBJ databases">
        <title>Two novel species of the genus Flavobacterium exhibiting potentially degradation of complex polysaccharides.</title>
        <authorList>
            <person name="Lian X."/>
        </authorList>
    </citation>
    <scope>NUCLEOTIDE SEQUENCE [LARGE SCALE GENOMIC DNA]</scope>
    <source>
        <strain evidence="6">j3</strain>
    </source>
</reference>
<evidence type="ECO:0000259" key="4">
    <source>
        <dbReference type="Pfam" id="PF18962"/>
    </source>
</evidence>
<feature type="domain" description="Fibrobacter succinogenes major paralogous" evidence="3">
    <location>
        <begin position="63"/>
        <end position="253"/>
    </location>
</feature>
<dbReference type="Pfam" id="PF18962">
    <property type="entry name" value="Por_Secre_tail"/>
    <property type="match status" value="1"/>
</dbReference>
<feature type="domain" description="Secretion system C-terminal sorting" evidence="4">
    <location>
        <begin position="271"/>
        <end position="340"/>
    </location>
</feature>
<evidence type="ECO:0000259" key="3">
    <source>
        <dbReference type="Pfam" id="PF09603"/>
    </source>
</evidence>
<dbReference type="NCBIfam" id="TIGR04183">
    <property type="entry name" value="Por_Secre_tail"/>
    <property type="match status" value="1"/>
</dbReference>
<dbReference type="RefSeq" id="WP_342694235.1">
    <property type="nucleotide sequence ID" value="NZ_JBCGDO010000001.1"/>
</dbReference>
<dbReference type="InterPro" id="IPR026444">
    <property type="entry name" value="Secre_tail"/>
</dbReference>
<organism evidence="5 6">
    <name type="scientific">Flavobacterium aureirubrum</name>
    <dbReference type="NCBI Taxonomy" id="3133147"/>
    <lineage>
        <taxon>Bacteria</taxon>
        <taxon>Pseudomonadati</taxon>
        <taxon>Bacteroidota</taxon>
        <taxon>Flavobacteriia</taxon>
        <taxon>Flavobacteriales</taxon>
        <taxon>Flavobacteriaceae</taxon>
        <taxon>Flavobacterium</taxon>
    </lineage>
</organism>
<sequence>MKRENQKSRNSIFVLTILVSANYSTAFCQSSEHTCGAANVHNSALTYGQISDIDGNSYKTIVIDDKVWFAENLKVTRFQNGDAIPQVSDSNAWSALTGPGMCSYLNDTAFDCPYGKLYNHHVARDPRNPCPSGWRVPSLTDLYDLIFFLDPNANAQQPGNQPNTAGGQLKTAGLAYNQSPNFGATNSSGFSAIPNGGRNPQGQFSLSYDAAAGYWLSTEVGPGMGFFLELTYPQVWAVRNSYFSGYGVCIRCVTDLNTLNINETHIPTFNVYPNPAGEYIKINSDKLIIGKEYVISDFTGRQLLRGRILSEDMTVSIIELPSGMYFLSFPSSSLSASKIIKR</sequence>
<accession>A0ABU9N0F5</accession>
<evidence type="ECO:0000313" key="6">
    <source>
        <dbReference type="Proteomes" id="UP001460072"/>
    </source>
</evidence>
<dbReference type="Proteomes" id="UP001460072">
    <property type="component" value="Unassembled WGS sequence"/>
</dbReference>
<evidence type="ECO:0000256" key="2">
    <source>
        <dbReference type="SAM" id="SignalP"/>
    </source>
</evidence>
<gene>
    <name evidence="5" type="ORF">WFZ85_00005</name>
</gene>
<proteinExistence type="predicted"/>
<name>A0ABU9N0F5_9FLAO</name>
<feature type="signal peptide" evidence="2">
    <location>
        <begin position="1"/>
        <end position="26"/>
    </location>
</feature>